<dbReference type="GO" id="GO:0016705">
    <property type="term" value="F:oxidoreductase activity, acting on paired donors, with incorporation or reduction of molecular oxygen"/>
    <property type="evidence" value="ECO:0007669"/>
    <property type="project" value="InterPro"/>
</dbReference>
<dbReference type="GO" id="GO:0004497">
    <property type="term" value="F:monooxygenase activity"/>
    <property type="evidence" value="ECO:0007669"/>
    <property type="project" value="InterPro"/>
</dbReference>
<evidence type="ECO:0000256" key="6">
    <source>
        <dbReference type="PIRSR" id="PIRSR602403-1"/>
    </source>
</evidence>
<dbReference type="GO" id="GO:0020037">
    <property type="term" value="F:heme binding"/>
    <property type="evidence" value="ECO:0007669"/>
    <property type="project" value="InterPro"/>
</dbReference>
<accession>A0A1Y2DWY9</accession>
<name>A0A1Y2DWY9_9BASI</name>
<dbReference type="FunCoup" id="A0A1Y2DWY9">
    <property type="interactions" value="164"/>
</dbReference>
<keyword evidence="4" id="KW-0560">Oxidoreductase</keyword>
<dbReference type="Gene3D" id="1.10.630.10">
    <property type="entry name" value="Cytochrome P450"/>
    <property type="match status" value="1"/>
</dbReference>
<evidence type="ECO:0000256" key="3">
    <source>
        <dbReference type="ARBA" id="ARBA00022723"/>
    </source>
</evidence>
<evidence type="ECO:0000256" key="5">
    <source>
        <dbReference type="ARBA" id="ARBA00023004"/>
    </source>
</evidence>
<dbReference type="PANTHER" id="PTHR24305">
    <property type="entry name" value="CYTOCHROME P450"/>
    <property type="match status" value="1"/>
</dbReference>
<evidence type="ECO:0000256" key="1">
    <source>
        <dbReference type="ARBA" id="ARBA00001971"/>
    </source>
</evidence>
<comment type="cofactor">
    <cofactor evidence="1 6">
        <name>heme</name>
        <dbReference type="ChEBI" id="CHEBI:30413"/>
    </cofactor>
</comment>
<proteinExistence type="inferred from homology"/>
<dbReference type="AlphaFoldDB" id="A0A1Y2DWY9"/>
<dbReference type="SUPFAM" id="SSF48264">
    <property type="entry name" value="Cytochrome P450"/>
    <property type="match status" value="1"/>
</dbReference>
<keyword evidence="3 6" id="KW-0479">Metal-binding</keyword>
<dbReference type="InterPro" id="IPR002403">
    <property type="entry name" value="Cyt_P450_E_grp-IV"/>
</dbReference>
<dbReference type="PRINTS" id="PR00385">
    <property type="entry name" value="P450"/>
</dbReference>
<comment type="caution">
    <text evidence="8">The sequence shown here is derived from an EMBL/GenBank/DDBJ whole genome shotgun (WGS) entry which is preliminary data.</text>
</comment>
<reference evidence="8 9" key="1">
    <citation type="submission" date="2016-07" db="EMBL/GenBank/DDBJ databases">
        <title>Pervasive Adenine N6-methylation of Active Genes in Fungi.</title>
        <authorList>
            <consortium name="DOE Joint Genome Institute"/>
            <person name="Mondo S.J."/>
            <person name="Dannebaum R.O."/>
            <person name="Kuo R.C."/>
            <person name="Labutti K."/>
            <person name="Haridas S."/>
            <person name="Kuo A."/>
            <person name="Salamov A."/>
            <person name="Ahrendt S.R."/>
            <person name="Lipzen A."/>
            <person name="Sullivan W."/>
            <person name="Andreopoulos W.B."/>
            <person name="Clum A."/>
            <person name="Lindquist E."/>
            <person name="Daum C."/>
            <person name="Ramamoorthy G.K."/>
            <person name="Gryganskyi A."/>
            <person name="Culley D."/>
            <person name="Magnuson J.K."/>
            <person name="James T.Y."/>
            <person name="O'Malley M.A."/>
            <person name="Stajich J.E."/>
            <person name="Spatafora J.W."/>
            <person name="Visel A."/>
            <person name="Grigoriev I.V."/>
        </authorList>
    </citation>
    <scope>NUCLEOTIDE SEQUENCE [LARGE SCALE GENOMIC DNA]</scope>
    <source>
        <strain evidence="8 9">62-1032</strain>
    </source>
</reference>
<protein>
    <submittedName>
        <fullName evidence="8">Putative cytochrome P450</fullName>
    </submittedName>
</protein>
<gene>
    <name evidence="8" type="ORF">BCR35DRAFT_308754</name>
</gene>
<dbReference type="InParanoid" id="A0A1Y2DWY9"/>
<dbReference type="CDD" id="cd11069">
    <property type="entry name" value="CYP_FUM15-like"/>
    <property type="match status" value="1"/>
</dbReference>
<dbReference type="PANTHER" id="PTHR24305:SF166">
    <property type="entry name" value="CYTOCHROME P450 12A4, MITOCHONDRIAL-RELATED"/>
    <property type="match status" value="1"/>
</dbReference>
<evidence type="ECO:0000256" key="4">
    <source>
        <dbReference type="ARBA" id="ARBA00023002"/>
    </source>
</evidence>
<dbReference type="InterPro" id="IPR001128">
    <property type="entry name" value="Cyt_P450"/>
</dbReference>
<dbReference type="GO" id="GO:0005506">
    <property type="term" value="F:iron ion binding"/>
    <property type="evidence" value="ECO:0007669"/>
    <property type="project" value="InterPro"/>
</dbReference>
<dbReference type="Proteomes" id="UP000193467">
    <property type="component" value="Unassembled WGS sequence"/>
</dbReference>
<keyword evidence="6" id="KW-0349">Heme</keyword>
<dbReference type="OrthoDB" id="1470350at2759"/>
<evidence type="ECO:0000313" key="9">
    <source>
        <dbReference type="Proteomes" id="UP000193467"/>
    </source>
</evidence>
<keyword evidence="7" id="KW-0175">Coiled coil</keyword>
<evidence type="ECO:0000313" key="8">
    <source>
        <dbReference type="EMBL" id="ORY63798.1"/>
    </source>
</evidence>
<evidence type="ECO:0000256" key="2">
    <source>
        <dbReference type="ARBA" id="ARBA00010617"/>
    </source>
</evidence>
<sequence>MALLALLPPLLSIITTVAALLATYIFYRLFLYTPFFSPLRHIPGPPKEHVVYGNMPSIVREPPGLLHTQWSEKYGGVVKYSGVFSEDRLLFTDPVALNHIFSHAYDFPKPQDVRGELARILGKGILFAEGDDHKRQKKVMNPAFSPSHLRNIAPTFFECTYKLRDKFHELIESSTSDPSCFASDASFATYESTKPSGEIVLNISTWLSRVTLDVIGQAGFGYSFGAVEGQTTVLAAAFQKMFAAGGTKKPLTPFWITVGRGLGKLLTVMPVDISGWLPIDRLKRLKAGLEALENESAKIVQERKRVVEAEGEESLTSSKDLMSLLLRSNISGDPKTMLTDAELQGQMTTMLLAGHETSGTSLTWLLWRLSQNPKIQDRLRAEVRAARRAAIQAGRDEISSDELESLEYLDAVVREILRLESPAPATIRTPLKDELIPLGTPVLSPNGDTLTSVVVPAGSVLFLSIAAVNKSKKTWGEDAEEFRPERWLEGKIEGGVGVYSHILTFLAGPRACIGYKFALLEIKTILAVLIDDFAFAEREPGLEIERRSALVMRSLVKGEEHLGFRMPLRMSLAPKDDE</sequence>
<keyword evidence="5 6" id="KW-0408">Iron</keyword>
<evidence type="ECO:0000256" key="7">
    <source>
        <dbReference type="SAM" id="Coils"/>
    </source>
</evidence>
<dbReference type="PRINTS" id="PR00465">
    <property type="entry name" value="EP450IV"/>
</dbReference>
<dbReference type="InterPro" id="IPR036396">
    <property type="entry name" value="Cyt_P450_sf"/>
</dbReference>
<dbReference type="Pfam" id="PF00067">
    <property type="entry name" value="p450"/>
    <property type="match status" value="1"/>
</dbReference>
<organism evidence="8 9">
    <name type="scientific">Leucosporidium creatinivorum</name>
    <dbReference type="NCBI Taxonomy" id="106004"/>
    <lineage>
        <taxon>Eukaryota</taxon>
        <taxon>Fungi</taxon>
        <taxon>Dikarya</taxon>
        <taxon>Basidiomycota</taxon>
        <taxon>Pucciniomycotina</taxon>
        <taxon>Microbotryomycetes</taxon>
        <taxon>Leucosporidiales</taxon>
        <taxon>Leucosporidium</taxon>
    </lineage>
</organism>
<comment type="similarity">
    <text evidence="2">Belongs to the cytochrome P450 family.</text>
</comment>
<feature type="binding site" description="axial binding residue" evidence="6">
    <location>
        <position position="512"/>
    </location>
    <ligand>
        <name>heme</name>
        <dbReference type="ChEBI" id="CHEBI:30413"/>
    </ligand>
    <ligandPart>
        <name>Fe</name>
        <dbReference type="ChEBI" id="CHEBI:18248"/>
    </ligandPart>
</feature>
<dbReference type="EMBL" id="MCGR01000067">
    <property type="protein sequence ID" value="ORY63798.1"/>
    <property type="molecule type" value="Genomic_DNA"/>
</dbReference>
<dbReference type="InterPro" id="IPR050121">
    <property type="entry name" value="Cytochrome_P450_monoxygenase"/>
</dbReference>
<keyword evidence="9" id="KW-1185">Reference proteome</keyword>
<feature type="coiled-coil region" evidence="7">
    <location>
        <begin position="282"/>
        <end position="312"/>
    </location>
</feature>
<dbReference type="STRING" id="106004.A0A1Y2DWY9"/>